<evidence type="ECO:0000313" key="2">
    <source>
        <dbReference type="EMBL" id="GAY75309.1"/>
    </source>
</evidence>
<dbReference type="EMBL" id="BEXB01000004">
    <property type="protein sequence ID" value="GAY75309.1"/>
    <property type="molecule type" value="Genomic_DNA"/>
</dbReference>
<organism evidence="2 3">
    <name type="scientific">Sporolactobacillus inulinus</name>
    <dbReference type="NCBI Taxonomy" id="2078"/>
    <lineage>
        <taxon>Bacteria</taxon>
        <taxon>Bacillati</taxon>
        <taxon>Bacillota</taxon>
        <taxon>Bacilli</taxon>
        <taxon>Bacillales</taxon>
        <taxon>Sporolactobacillaceae</taxon>
        <taxon>Sporolactobacillus</taxon>
    </lineage>
</organism>
<comment type="caution">
    <text evidence="2">The sequence shown here is derived from an EMBL/GenBank/DDBJ whole genome shotgun (WGS) entry which is preliminary data.</text>
</comment>
<feature type="compositionally biased region" description="Polar residues" evidence="1">
    <location>
        <begin position="28"/>
        <end position="40"/>
    </location>
</feature>
<feature type="region of interest" description="Disordered" evidence="1">
    <location>
        <begin position="28"/>
        <end position="48"/>
    </location>
</feature>
<evidence type="ECO:0008006" key="4">
    <source>
        <dbReference type="Google" id="ProtNLM"/>
    </source>
</evidence>
<gene>
    <name evidence="2" type="ORF">NBRC111894_863</name>
</gene>
<accession>A0A4Y1Z8D1</accession>
<evidence type="ECO:0000256" key="1">
    <source>
        <dbReference type="SAM" id="MobiDB-lite"/>
    </source>
</evidence>
<name>A0A4Y1Z8D1_9BACL</name>
<reference evidence="2 3" key="1">
    <citation type="submission" date="2017-11" db="EMBL/GenBank/DDBJ databases">
        <title>Draft Genome Sequence of Sporolactobacillus inulinus NBRC 111894 Isolated from Koso, a Japanese Sugar-Vegetable Fermented Beverage.</title>
        <authorList>
            <person name="Chiou T.Y."/>
            <person name="Oshima K."/>
            <person name="Suda W."/>
            <person name="Hattori M."/>
            <person name="Takahashi T."/>
        </authorList>
    </citation>
    <scope>NUCLEOTIDE SEQUENCE [LARGE SCALE GENOMIC DNA]</scope>
    <source>
        <strain evidence="2 3">NBRC111894</strain>
    </source>
</reference>
<proteinExistence type="predicted"/>
<protein>
    <recommendedName>
        <fullName evidence="4">LysM domain-containing protein</fullName>
    </recommendedName>
</protein>
<evidence type="ECO:0000313" key="3">
    <source>
        <dbReference type="Proteomes" id="UP000319716"/>
    </source>
</evidence>
<dbReference type="RefSeq" id="WP_262392196.1">
    <property type="nucleotide sequence ID" value="NZ_BEXB01000004.1"/>
</dbReference>
<sequence>MNHEKRFFTILFILACWTSYSDLTSGSLPAGQASATQPSMKESRQSRPVEKAAINFQRITVEPGDTLLSVTERMNKQQTSIEQVLKDFSILNPSADPNHLQIGSTYAFPYYDKKAN</sequence>
<dbReference type="Proteomes" id="UP000319716">
    <property type="component" value="Unassembled WGS sequence"/>
</dbReference>
<dbReference type="AlphaFoldDB" id="A0A4Y1Z8D1"/>